<evidence type="ECO:0000313" key="2">
    <source>
        <dbReference type="Proteomes" id="UP000818029"/>
    </source>
</evidence>
<evidence type="ECO:0000313" key="3">
    <source>
        <dbReference type="RefSeq" id="XP_016741235.1"/>
    </source>
</evidence>
<keyword evidence="2" id="KW-1185">Reference proteome</keyword>
<reference evidence="2" key="1">
    <citation type="journal article" date="2020" name="Nat. Genet.">
        <title>Genomic diversifications of five Gossypium allopolyploid species and their impact on cotton improvement.</title>
        <authorList>
            <person name="Chen Z.J."/>
            <person name="Sreedasyam A."/>
            <person name="Ando A."/>
            <person name="Song Q."/>
            <person name="De Santiago L.M."/>
            <person name="Hulse-Kemp A.M."/>
            <person name="Ding M."/>
            <person name="Ye W."/>
            <person name="Kirkbride R.C."/>
            <person name="Jenkins J."/>
            <person name="Plott C."/>
            <person name="Lovell J."/>
            <person name="Lin Y.M."/>
            <person name="Vaughn R."/>
            <person name="Liu B."/>
            <person name="Simpson S."/>
            <person name="Scheffler B.E."/>
            <person name="Wen L."/>
            <person name="Saski C.A."/>
            <person name="Grover C.E."/>
            <person name="Hu G."/>
            <person name="Conover J.L."/>
            <person name="Carlson J.W."/>
            <person name="Shu S."/>
            <person name="Boston L.B."/>
            <person name="Williams M."/>
            <person name="Peterson D.G."/>
            <person name="McGee K."/>
            <person name="Jones D.C."/>
            <person name="Wendel J.F."/>
            <person name="Stelly D.M."/>
            <person name="Grimwood J."/>
            <person name="Schmutz J."/>
        </authorList>
    </citation>
    <scope>NUCLEOTIDE SEQUENCE [LARGE SCALE GENOMIC DNA]</scope>
    <source>
        <strain evidence="2">cv. TM-1</strain>
    </source>
</reference>
<name>A0A1U8NQW1_GOSHI</name>
<keyword evidence="1" id="KW-0472">Membrane</keyword>
<organism evidence="2 3">
    <name type="scientific">Gossypium hirsutum</name>
    <name type="common">Upland cotton</name>
    <name type="synonym">Gossypium mexicanum</name>
    <dbReference type="NCBI Taxonomy" id="3635"/>
    <lineage>
        <taxon>Eukaryota</taxon>
        <taxon>Viridiplantae</taxon>
        <taxon>Streptophyta</taxon>
        <taxon>Embryophyta</taxon>
        <taxon>Tracheophyta</taxon>
        <taxon>Spermatophyta</taxon>
        <taxon>Magnoliopsida</taxon>
        <taxon>eudicotyledons</taxon>
        <taxon>Gunneridae</taxon>
        <taxon>Pentapetalae</taxon>
        <taxon>rosids</taxon>
        <taxon>malvids</taxon>
        <taxon>Malvales</taxon>
        <taxon>Malvaceae</taxon>
        <taxon>Malvoideae</taxon>
        <taxon>Gossypium</taxon>
    </lineage>
</organism>
<dbReference type="PaxDb" id="3635-A0A1U8NQW1"/>
<keyword evidence="1" id="KW-0812">Transmembrane</keyword>
<gene>
    <name evidence="3" type="primary">LOC107950789</name>
</gene>
<proteinExistence type="predicted"/>
<reference evidence="3" key="2">
    <citation type="submission" date="2025-08" db="UniProtKB">
        <authorList>
            <consortium name="RefSeq"/>
        </authorList>
    </citation>
    <scope>IDENTIFICATION</scope>
</reference>
<dbReference type="GeneID" id="107950789"/>
<keyword evidence="1" id="KW-1133">Transmembrane helix</keyword>
<sequence length="166" mass="18028">MGPTYCYVWLGVMPYYTLRPYSVISAAFYSRRKAQFSCVLASPNFFCPVLPSQLLLLISSDSITFSFLSAATTASSSSLINGLLLLLHPLAGCQSSVFIFGQQCFDSSYSVGHQYERGRSVSMLLHCLTSLYKKARCLFFAVGASVSSSSVCLLVGAALVWFFSAG</sequence>
<accession>A0A1U8NQW1</accession>
<feature type="transmembrane region" description="Helical" evidence="1">
    <location>
        <begin position="138"/>
        <end position="163"/>
    </location>
</feature>
<dbReference type="AlphaFoldDB" id="A0A1U8NQW1"/>
<protein>
    <submittedName>
        <fullName evidence="3">Uncharacterized protein isoform X1</fullName>
    </submittedName>
</protein>
<dbReference type="RefSeq" id="XP_016741235.1">
    <property type="nucleotide sequence ID" value="XM_016885746.2"/>
</dbReference>
<dbReference type="Proteomes" id="UP000818029">
    <property type="component" value="Chromosome D03"/>
</dbReference>
<dbReference type="KEGG" id="ghi:107950789"/>
<evidence type="ECO:0000256" key="1">
    <source>
        <dbReference type="SAM" id="Phobius"/>
    </source>
</evidence>